<dbReference type="Proteomes" id="UP000612899">
    <property type="component" value="Unassembled WGS sequence"/>
</dbReference>
<comment type="caution">
    <text evidence="3">The sequence shown here is derived from an EMBL/GenBank/DDBJ whole genome shotgun (WGS) entry which is preliminary data.</text>
</comment>
<gene>
    <name evidence="3" type="ORF">Rhe02_10080</name>
</gene>
<dbReference type="AlphaFoldDB" id="A0A8J3Q3F1"/>
<feature type="transmembrane region" description="Helical" evidence="1">
    <location>
        <begin position="95"/>
        <end position="118"/>
    </location>
</feature>
<feature type="transmembrane region" description="Helical" evidence="1">
    <location>
        <begin position="200"/>
        <end position="220"/>
    </location>
</feature>
<protein>
    <recommendedName>
        <fullName evidence="2">CAAX prenyl protease 2/Lysostaphin resistance protein A-like domain-containing protein</fullName>
    </recommendedName>
</protein>
<keyword evidence="1" id="KW-0472">Membrane</keyword>
<dbReference type="EMBL" id="BONY01000005">
    <property type="protein sequence ID" value="GIH02941.1"/>
    <property type="molecule type" value="Genomic_DNA"/>
</dbReference>
<reference evidence="3" key="1">
    <citation type="submission" date="2021-01" db="EMBL/GenBank/DDBJ databases">
        <title>Whole genome shotgun sequence of Rhizocola hellebori NBRC 109834.</title>
        <authorList>
            <person name="Komaki H."/>
            <person name="Tamura T."/>
        </authorList>
    </citation>
    <scope>NUCLEOTIDE SEQUENCE</scope>
    <source>
        <strain evidence="3">NBRC 109834</strain>
    </source>
</reference>
<keyword evidence="1" id="KW-0812">Transmembrane</keyword>
<organism evidence="3 4">
    <name type="scientific">Rhizocola hellebori</name>
    <dbReference type="NCBI Taxonomy" id="1392758"/>
    <lineage>
        <taxon>Bacteria</taxon>
        <taxon>Bacillati</taxon>
        <taxon>Actinomycetota</taxon>
        <taxon>Actinomycetes</taxon>
        <taxon>Micromonosporales</taxon>
        <taxon>Micromonosporaceae</taxon>
        <taxon>Rhizocola</taxon>
    </lineage>
</organism>
<dbReference type="GO" id="GO:0004175">
    <property type="term" value="F:endopeptidase activity"/>
    <property type="evidence" value="ECO:0007669"/>
    <property type="project" value="UniProtKB-ARBA"/>
</dbReference>
<evidence type="ECO:0000313" key="4">
    <source>
        <dbReference type="Proteomes" id="UP000612899"/>
    </source>
</evidence>
<evidence type="ECO:0000313" key="3">
    <source>
        <dbReference type="EMBL" id="GIH02941.1"/>
    </source>
</evidence>
<dbReference type="RefSeq" id="WP_203906874.1">
    <property type="nucleotide sequence ID" value="NZ_BONY01000005.1"/>
</dbReference>
<keyword evidence="1" id="KW-1133">Transmembrane helix</keyword>
<evidence type="ECO:0000256" key="1">
    <source>
        <dbReference type="SAM" id="Phobius"/>
    </source>
</evidence>
<keyword evidence="4" id="KW-1185">Reference proteome</keyword>
<name>A0A8J3Q3F1_9ACTN</name>
<dbReference type="GO" id="GO:0080120">
    <property type="term" value="P:CAAX-box protein maturation"/>
    <property type="evidence" value="ECO:0007669"/>
    <property type="project" value="UniProtKB-ARBA"/>
</dbReference>
<dbReference type="InterPro" id="IPR003675">
    <property type="entry name" value="Rce1/LyrA-like_dom"/>
</dbReference>
<feature type="transmembrane region" description="Helical" evidence="1">
    <location>
        <begin position="50"/>
        <end position="74"/>
    </location>
</feature>
<proteinExistence type="predicted"/>
<dbReference type="Pfam" id="PF02517">
    <property type="entry name" value="Rce1-like"/>
    <property type="match status" value="1"/>
</dbReference>
<sequence length="254" mass="26815">MIGIPRALLFAVAAIGLTAAWLAAYRLPFADPRTRQRVRLAISSLTGLPARYVFSILGTVIYLVLGGAAAYALLRVGRLNPVDLLAWRISGEGAALTLLAGIGASALTAFAMSVLHALPGRADVPTTVADVRWIQEIVVLPRPWRSLIPGISGALEEFYFRGVMLFGLLATGFPVWAALVFTGAVFTAGQVALTESRMQATVLAISSIVLSVVCGLLTVVEGSVLPAILIHASFAGYYTNMSVRRTAVAANPPR</sequence>
<feature type="transmembrane region" description="Helical" evidence="1">
    <location>
        <begin position="163"/>
        <end position="188"/>
    </location>
</feature>
<accession>A0A8J3Q3F1</accession>
<feature type="domain" description="CAAX prenyl protease 2/Lysostaphin resistance protein A-like" evidence="2">
    <location>
        <begin position="151"/>
        <end position="234"/>
    </location>
</feature>
<evidence type="ECO:0000259" key="2">
    <source>
        <dbReference type="Pfam" id="PF02517"/>
    </source>
</evidence>